<dbReference type="InterPro" id="IPR003346">
    <property type="entry name" value="Transposase_20"/>
</dbReference>
<name>A0A0H1R5N0_9HYPH</name>
<dbReference type="EMBL" id="LCYG01000096">
    <property type="protein sequence ID" value="KLK90136.1"/>
    <property type="molecule type" value="Genomic_DNA"/>
</dbReference>
<dbReference type="InterPro" id="IPR047650">
    <property type="entry name" value="Transpos_IS110"/>
</dbReference>
<dbReference type="GO" id="GO:0004803">
    <property type="term" value="F:transposase activity"/>
    <property type="evidence" value="ECO:0007669"/>
    <property type="project" value="InterPro"/>
</dbReference>
<dbReference type="RefSeq" id="WP_047192206.1">
    <property type="nucleotide sequence ID" value="NZ_LCYG01000096.1"/>
</dbReference>
<dbReference type="Pfam" id="PF01548">
    <property type="entry name" value="DEDD_Tnp_IS110"/>
    <property type="match status" value="1"/>
</dbReference>
<evidence type="ECO:0000259" key="2">
    <source>
        <dbReference type="Pfam" id="PF02371"/>
    </source>
</evidence>
<comment type="caution">
    <text evidence="3">The sequence shown here is derived from an EMBL/GenBank/DDBJ whole genome shotgun (WGS) entry which is preliminary data.</text>
</comment>
<reference evidence="3 4" key="1">
    <citation type="submission" date="2015-05" db="EMBL/GenBank/DDBJ databases">
        <title>Draft genome sequence of Microvirga vignae strain BR3299, a novel nitrogen fixing bacteria isolated from Brazil semi-aired region.</title>
        <authorList>
            <person name="Zilli J.E."/>
            <person name="Passos S.R."/>
            <person name="Leite J."/>
            <person name="Baldani J.I."/>
            <person name="Xavier G.R."/>
            <person name="Rumjaneck N.G."/>
            <person name="Simoes-Araujo J.L."/>
        </authorList>
    </citation>
    <scope>NUCLEOTIDE SEQUENCE [LARGE SCALE GENOMIC DNA]</scope>
    <source>
        <strain evidence="3 4">BR3299</strain>
    </source>
</reference>
<feature type="domain" description="Transposase IS110-like N-terminal" evidence="1">
    <location>
        <begin position="3"/>
        <end position="139"/>
    </location>
</feature>
<dbReference type="AlphaFoldDB" id="A0A0H1R5N0"/>
<dbReference type="Proteomes" id="UP000035489">
    <property type="component" value="Unassembled WGS sequence"/>
</dbReference>
<dbReference type="PANTHER" id="PTHR33055">
    <property type="entry name" value="TRANSPOSASE FOR INSERTION SEQUENCE ELEMENT IS1111A"/>
    <property type="match status" value="1"/>
</dbReference>
<dbReference type="GO" id="GO:0003677">
    <property type="term" value="F:DNA binding"/>
    <property type="evidence" value="ECO:0007669"/>
    <property type="project" value="InterPro"/>
</dbReference>
<keyword evidence="4" id="KW-1185">Reference proteome</keyword>
<proteinExistence type="predicted"/>
<dbReference type="NCBIfam" id="NF033542">
    <property type="entry name" value="transpos_IS110"/>
    <property type="match status" value="1"/>
</dbReference>
<dbReference type="GO" id="GO:0006313">
    <property type="term" value="P:DNA transposition"/>
    <property type="evidence" value="ECO:0007669"/>
    <property type="project" value="InterPro"/>
</dbReference>
<evidence type="ECO:0000313" key="3">
    <source>
        <dbReference type="EMBL" id="KLK90136.1"/>
    </source>
</evidence>
<dbReference type="Pfam" id="PF02371">
    <property type="entry name" value="Transposase_20"/>
    <property type="match status" value="1"/>
</dbReference>
<protein>
    <submittedName>
        <fullName evidence="3">Transposase</fullName>
    </submittedName>
</protein>
<dbReference type="PANTHER" id="PTHR33055:SF3">
    <property type="entry name" value="PUTATIVE TRANSPOSASE FOR IS117-RELATED"/>
    <property type="match status" value="1"/>
</dbReference>
<dbReference type="InterPro" id="IPR002525">
    <property type="entry name" value="Transp_IS110-like_N"/>
</dbReference>
<dbReference type="STRING" id="1225564.AA309_27435"/>
<evidence type="ECO:0000313" key="4">
    <source>
        <dbReference type="Proteomes" id="UP000035489"/>
    </source>
</evidence>
<gene>
    <name evidence="3" type="ORF">AA309_27435</name>
</gene>
<evidence type="ECO:0000259" key="1">
    <source>
        <dbReference type="Pfam" id="PF01548"/>
    </source>
</evidence>
<sequence length="333" mass="36390">MEQTAVCIVDEHGKALWRGKCASTPEAIAAVVHAKAPHVVRIGLESGPLSIWHWHELTKLGLPVICLDARHAKATLSLQMNKTDPNDALGLTQIVRTGWYREVTVKSLDSQVVRSFLTSRARLVEIRVDLTNQIRGVLKPFGLVAGKGGGQPFIDRVRTLVADGPLEDVVAALLIALQAVSRQIGMLTRRLMALARQDPAARRLMTAPGVGALAALAYISVIDAPERFSKSSSVGAYLGLTPRRYQSGEIDRSGRISKCGDPLLRTYLFEAAGMILNRVSRWSPIKAWGTRLARKVGGKKAMVAVARKLSVILHRMWRDGTDFRWSNKAGLPA</sequence>
<feature type="domain" description="Transposase IS116/IS110/IS902 C-terminal" evidence="2">
    <location>
        <begin position="201"/>
        <end position="281"/>
    </location>
</feature>
<organism evidence="3 4">
    <name type="scientific">Microvirga vignae</name>
    <dbReference type="NCBI Taxonomy" id="1225564"/>
    <lineage>
        <taxon>Bacteria</taxon>
        <taxon>Pseudomonadati</taxon>
        <taxon>Pseudomonadota</taxon>
        <taxon>Alphaproteobacteria</taxon>
        <taxon>Hyphomicrobiales</taxon>
        <taxon>Methylobacteriaceae</taxon>
        <taxon>Microvirga</taxon>
    </lineage>
</organism>
<dbReference type="PATRIC" id="fig|1225564.3.peg.7127"/>
<accession>A0A0H1R5N0</accession>